<dbReference type="AlphaFoldDB" id="A0AAD4H2Y0"/>
<accession>A0AAD4H2Y0</accession>
<evidence type="ECO:0000313" key="1">
    <source>
        <dbReference type="EMBL" id="KAG0271095.1"/>
    </source>
</evidence>
<keyword evidence="2" id="KW-1185">Reference proteome</keyword>
<proteinExistence type="predicted"/>
<comment type="caution">
    <text evidence="1">The sequence shown here is derived from an EMBL/GenBank/DDBJ whole genome shotgun (WGS) entry which is preliminary data.</text>
</comment>
<name>A0AAD4H2Y0_9FUNG</name>
<reference evidence="1" key="1">
    <citation type="journal article" date="2020" name="Fungal Divers.">
        <title>Resolving the Mortierellaceae phylogeny through synthesis of multi-gene phylogenetics and phylogenomics.</title>
        <authorList>
            <person name="Vandepol N."/>
            <person name="Liber J."/>
            <person name="Desiro A."/>
            <person name="Na H."/>
            <person name="Kennedy M."/>
            <person name="Barry K."/>
            <person name="Grigoriev I.V."/>
            <person name="Miller A.N."/>
            <person name="O'Donnell K."/>
            <person name="Stajich J.E."/>
            <person name="Bonito G."/>
        </authorList>
    </citation>
    <scope>NUCLEOTIDE SEQUENCE</scope>
    <source>
        <strain evidence="1">NRRL 28262</strain>
    </source>
</reference>
<evidence type="ECO:0008006" key="3">
    <source>
        <dbReference type="Google" id="ProtNLM"/>
    </source>
</evidence>
<dbReference type="Gene3D" id="3.30.710.10">
    <property type="entry name" value="Potassium Channel Kv1.1, Chain A"/>
    <property type="match status" value="1"/>
</dbReference>
<dbReference type="EMBL" id="JAAAIL010001229">
    <property type="protein sequence ID" value="KAG0271095.1"/>
    <property type="molecule type" value="Genomic_DNA"/>
</dbReference>
<evidence type="ECO:0000313" key="2">
    <source>
        <dbReference type="Proteomes" id="UP001194580"/>
    </source>
</evidence>
<sequence length="366" mass="40913">MILTTAYHIITDILTSDYTHPYVGSIDADKVTVQGQYSFDIVFSSLRDVDSHSYSYFVKTDDMAASTPSTNNNHIALTLLRDPVSVDVAFIFEDEEAFDGVGLWAHSVVLSKHRVFKELIQKAKEMPFSEITFGGDKQDESKDVKNGKAGSDSDSLCTLANRENTLPYSAATATGILYEREIYITLKNVSLTTMCALLYYVYTGGIIDLSVRLSRFAISRCVLSSADGKDSIRTAWCDTEGRFDDSDDWHPLENHSPWKLKDVNWSELWEVSTLFGIASLQTQCRAGVISGIDKSNAVDVLFSKAAVDVDIKNAAMAKVVENMGSILDEDKDPFALYRHHQEYHGLLIRLMRLKAKDDKHSYVVII</sequence>
<gene>
    <name evidence="1" type="ORF">BGZ95_001152</name>
</gene>
<protein>
    <recommendedName>
        <fullName evidence="3">BTB domain-containing protein</fullName>
    </recommendedName>
</protein>
<dbReference type="InterPro" id="IPR011333">
    <property type="entry name" value="SKP1/BTB/POZ_sf"/>
</dbReference>
<dbReference type="Proteomes" id="UP001194580">
    <property type="component" value="Unassembled WGS sequence"/>
</dbReference>
<feature type="non-terminal residue" evidence="1">
    <location>
        <position position="366"/>
    </location>
</feature>
<organism evidence="1 2">
    <name type="scientific">Linnemannia exigua</name>
    <dbReference type="NCBI Taxonomy" id="604196"/>
    <lineage>
        <taxon>Eukaryota</taxon>
        <taxon>Fungi</taxon>
        <taxon>Fungi incertae sedis</taxon>
        <taxon>Mucoromycota</taxon>
        <taxon>Mortierellomycotina</taxon>
        <taxon>Mortierellomycetes</taxon>
        <taxon>Mortierellales</taxon>
        <taxon>Mortierellaceae</taxon>
        <taxon>Linnemannia</taxon>
    </lineage>
</organism>